<evidence type="ECO:0000256" key="1">
    <source>
        <dbReference type="SAM" id="Phobius"/>
    </source>
</evidence>
<dbReference type="STRING" id="1423813.FC26_GL000238"/>
<dbReference type="Pfam" id="PF16069">
    <property type="entry name" value="DUF4811"/>
    <property type="match status" value="1"/>
</dbReference>
<name>A0A0R2A5L8_9LACO</name>
<dbReference type="RefSeq" id="WP_083483812.1">
    <property type="nucleotide sequence ID" value="NZ_AYYY01000061.1"/>
</dbReference>
<dbReference type="AlphaFoldDB" id="A0A0R2A5L8"/>
<feature type="transmembrane region" description="Helical" evidence="1">
    <location>
        <begin position="32"/>
        <end position="54"/>
    </location>
</feature>
<accession>A0A0R2A5L8</accession>
<gene>
    <name evidence="2" type="ORF">FC26_GL000238</name>
</gene>
<keyword evidence="3" id="KW-1185">Reference proteome</keyword>
<sequence>MIIWVIIALALILIGTITLINARALRWISSLIVAGLLLLAVGAVSANMSSHWGMRVETITHTKRIYSAGSKQSPVSLLITKQVGTISGRYVMMYKTHAADAKAAAHFVPDTDDTINAVKQKATYRRRNVKQAAVTTTTKKWVWQSKAAQFWLQVGDSHNQLISRRSVVTVPRETWLVLTTSQAKRLGAVQTKMTTNQAQTAQLKVVIGQKVAQYQQQHPTASQRQIEQYTNQQTAKVTIQQLKKLLD</sequence>
<dbReference type="Proteomes" id="UP000051733">
    <property type="component" value="Unassembled WGS sequence"/>
</dbReference>
<keyword evidence="1" id="KW-1133">Transmembrane helix</keyword>
<proteinExistence type="predicted"/>
<dbReference type="PATRIC" id="fig|1423813.3.peg.247"/>
<dbReference type="EMBL" id="AYYY01000061">
    <property type="protein sequence ID" value="KRM60756.1"/>
    <property type="molecule type" value="Genomic_DNA"/>
</dbReference>
<reference evidence="2 3" key="1">
    <citation type="journal article" date="2015" name="Genome Announc.">
        <title>Expanding the biotechnology potential of lactobacilli through comparative genomics of 213 strains and associated genera.</title>
        <authorList>
            <person name="Sun Z."/>
            <person name="Harris H.M."/>
            <person name="McCann A."/>
            <person name="Guo C."/>
            <person name="Argimon S."/>
            <person name="Zhang W."/>
            <person name="Yang X."/>
            <person name="Jeffery I.B."/>
            <person name="Cooney J.C."/>
            <person name="Kagawa T.F."/>
            <person name="Liu W."/>
            <person name="Song Y."/>
            <person name="Salvetti E."/>
            <person name="Wrobel A."/>
            <person name="Rasinkangas P."/>
            <person name="Parkhill J."/>
            <person name="Rea M.C."/>
            <person name="O'Sullivan O."/>
            <person name="Ritari J."/>
            <person name="Douillard F.P."/>
            <person name="Paul Ross R."/>
            <person name="Yang R."/>
            <person name="Briner A.E."/>
            <person name="Felis G.E."/>
            <person name="de Vos W.M."/>
            <person name="Barrangou R."/>
            <person name="Klaenhammer T.R."/>
            <person name="Caufield P.W."/>
            <person name="Cui Y."/>
            <person name="Zhang H."/>
            <person name="O'Toole P.W."/>
        </authorList>
    </citation>
    <scope>NUCLEOTIDE SEQUENCE [LARGE SCALE GENOMIC DNA]</scope>
    <source>
        <strain evidence="2 3">DSM 20634</strain>
    </source>
</reference>
<dbReference type="InterPro" id="IPR032083">
    <property type="entry name" value="DUF4811"/>
</dbReference>
<organism evidence="2 3">
    <name type="scientific">Paucilactobacillus vaccinostercus DSM 20634</name>
    <dbReference type="NCBI Taxonomy" id="1423813"/>
    <lineage>
        <taxon>Bacteria</taxon>
        <taxon>Bacillati</taxon>
        <taxon>Bacillota</taxon>
        <taxon>Bacilli</taxon>
        <taxon>Lactobacillales</taxon>
        <taxon>Lactobacillaceae</taxon>
        <taxon>Paucilactobacillus</taxon>
    </lineage>
</organism>
<protein>
    <recommendedName>
        <fullName evidence="4">DUF4811 domain-containing protein</fullName>
    </recommendedName>
</protein>
<evidence type="ECO:0008006" key="4">
    <source>
        <dbReference type="Google" id="ProtNLM"/>
    </source>
</evidence>
<dbReference type="OrthoDB" id="2300097at2"/>
<keyword evidence="1" id="KW-0812">Transmembrane</keyword>
<comment type="caution">
    <text evidence="2">The sequence shown here is derived from an EMBL/GenBank/DDBJ whole genome shotgun (WGS) entry which is preliminary data.</text>
</comment>
<evidence type="ECO:0000313" key="3">
    <source>
        <dbReference type="Proteomes" id="UP000051733"/>
    </source>
</evidence>
<keyword evidence="1" id="KW-0472">Membrane</keyword>
<evidence type="ECO:0000313" key="2">
    <source>
        <dbReference type="EMBL" id="KRM60756.1"/>
    </source>
</evidence>